<protein>
    <submittedName>
        <fullName evidence="1">Uncharacterized protein</fullName>
    </submittedName>
</protein>
<gene>
    <name evidence="1" type="ORF">FKW44_009299</name>
</gene>
<keyword evidence="2" id="KW-1185">Reference proteome</keyword>
<name>A0A7T8HG57_CALRO</name>
<dbReference type="Proteomes" id="UP000595437">
    <property type="component" value="Chromosome 6"/>
</dbReference>
<dbReference type="AlphaFoldDB" id="A0A7T8HG57"/>
<reference evidence="2" key="1">
    <citation type="submission" date="2021-01" db="EMBL/GenBank/DDBJ databases">
        <title>Caligus Genome Assembly.</title>
        <authorList>
            <person name="Gallardo-Escarate C."/>
        </authorList>
    </citation>
    <scope>NUCLEOTIDE SEQUENCE [LARGE SCALE GENOMIC DNA]</scope>
</reference>
<evidence type="ECO:0000313" key="1">
    <source>
        <dbReference type="EMBL" id="QQP48855.1"/>
    </source>
</evidence>
<organism evidence="1 2">
    <name type="scientific">Caligus rogercresseyi</name>
    <name type="common">Sea louse</name>
    <dbReference type="NCBI Taxonomy" id="217165"/>
    <lineage>
        <taxon>Eukaryota</taxon>
        <taxon>Metazoa</taxon>
        <taxon>Ecdysozoa</taxon>
        <taxon>Arthropoda</taxon>
        <taxon>Crustacea</taxon>
        <taxon>Multicrustacea</taxon>
        <taxon>Hexanauplia</taxon>
        <taxon>Copepoda</taxon>
        <taxon>Siphonostomatoida</taxon>
        <taxon>Caligidae</taxon>
        <taxon>Caligus</taxon>
    </lineage>
</organism>
<sequence length="115" mass="12828">MHGLSALYKTGVCEATYEQLCYQLYGYTAFSLKIPSVCNDSGIIALEEVKYFPSSSLSHLKTLRLTDRGRNHGRIFSYLALLSQGIDKLIYRTIIVCLNSSNDDIPNGVLRNTST</sequence>
<dbReference type="EMBL" id="CP045895">
    <property type="protein sequence ID" value="QQP48855.1"/>
    <property type="molecule type" value="Genomic_DNA"/>
</dbReference>
<accession>A0A7T8HG57</accession>
<proteinExistence type="predicted"/>
<feature type="non-terminal residue" evidence="1">
    <location>
        <position position="115"/>
    </location>
</feature>
<evidence type="ECO:0000313" key="2">
    <source>
        <dbReference type="Proteomes" id="UP000595437"/>
    </source>
</evidence>